<comment type="caution">
    <text evidence="1">The sequence shown here is derived from an EMBL/GenBank/DDBJ whole genome shotgun (WGS) entry which is preliminary data.</text>
</comment>
<protein>
    <submittedName>
        <fullName evidence="1">Uncharacterized protein</fullName>
    </submittedName>
</protein>
<proteinExistence type="predicted"/>
<sequence length="172" mass="20496">MEQLKAPLESKTTDKLMDLLNSLKGYHETTEEYLNWVETEEELRGLLIHDIINDLITEKNYDGDNDCDVMYWFTKGIQSEKERQKMEEDAINDLMNMGYQEPIKHMKIPHVPKQLKQPKRYVDSEVDSIRGVRWLLKFAKTITLTLYGFTRSEQHSTVQNQFETHRRYIDTH</sequence>
<evidence type="ECO:0000313" key="1">
    <source>
        <dbReference type="EMBL" id="KAK8878368.1"/>
    </source>
</evidence>
<organism evidence="1 2">
    <name type="scientific">Tritrichomonas musculus</name>
    <dbReference type="NCBI Taxonomy" id="1915356"/>
    <lineage>
        <taxon>Eukaryota</taxon>
        <taxon>Metamonada</taxon>
        <taxon>Parabasalia</taxon>
        <taxon>Tritrichomonadida</taxon>
        <taxon>Tritrichomonadidae</taxon>
        <taxon>Tritrichomonas</taxon>
    </lineage>
</organism>
<evidence type="ECO:0000313" key="2">
    <source>
        <dbReference type="Proteomes" id="UP001470230"/>
    </source>
</evidence>
<dbReference type="EMBL" id="JAPFFF010000011">
    <property type="protein sequence ID" value="KAK8878368.1"/>
    <property type="molecule type" value="Genomic_DNA"/>
</dbReference>
<name>A0ABR2JKE5_9EUKA</name>
<dbReference type="Proteomes" id="UP001470230">
    <property type="component" value="Unassembled WGS sequence"/>
</dbReference>
<accession>A0ABR2JKE5</accession>
<gene>
    <name evidence="1" type="ORF">M9Y10_005136</name>
</gene>
<keyword evidence="2" id="KW-1185">Reference proteome</keyword>
<reference evidence="1 2" key="1">
    <citation type="submission" date="2024-04" db="EMBL/GenBank/DDBJ databases">
        <title>Tritrichomonas musculus Genome.</title>
        <authorList>
            <person name="Alves-Ferreira E."/>
            <person name="Grigg M."/>
            <person name="Lorenzi H."/>
            <person name="Galac M."/>
        </authorList>
    </citation>
    <scope>NUCLEOTIDE SEQUENCE [LARGE SCALE GENOMIC DNA]</scope>
    <source>
        <strain evidence="1 2">EAF2021</strain>
    </source>
</reference>